<dbReference type="NCBIfam" id="TIGR01127">
    <property type="entry name" value="ilvA_1Cterm"/>
    <property type="match status" value="1"/>
</dbReference>
<dbReference type="AlphaFoldDB" id="A0A0L1KBQ4"/>
<dbReference type="EC" id="4.3.1.19" evidence="7"/>
<dbReference type="FunFam" id="3.40.50.1100:FF:000005">
    <property type="entry name" value="Threonine dehydratase catabolic"/>
    <property type="match status" value="1"/>
</dbReference>
<sequence length="418" mass="44737">MTQASSAHADAPKATDQLTLADVRAAAARIAGAVVRTPMLRSQTLSDIAGADIWLKFENHQFTAAYKERGALNALLQLSDEQRARGVIAASAGNHSQGLSYHGRRLGVPVTIVMPQTTPSVKVMQTESVGGQVELVGETFDEAYAHARELERERGLTFVHPFDDPQVAAGQGTVALEMLEEKDDFDCLVVPIGGGGLMSGMATVARALKPEIEMVGVQAELFPSMYSAVTGDERPCGGDTLAEGIAVKAPGQFTRQIIAELVDEVLLVKESTLEHSVSLLLQIEKTVVEGAGAAGLAAVLSNPERFAGKTVGLVLCGGNIDTRLLANVLLRDLARSGRLARLQVVLQDRPGALFKVMREFNAHDVNIIEIYHQRIFTTLPAKGLTAEIECEARDGGQIDRLVENLRAKGYVVELAELA</sequence>
<keyword evidence="3" id="KW-0663">Pyridoxal phosphate</keyword>
<dbReference type="PANTHER" id="PTHR48078">
    <property type="entry name" value="THREONINE DEHYDRATASE, MITOCHONDRIAL-RELATED"/>
    <property type="match status" value="1"/>
</dbReference>
<dbReference type="PANTHER" id="PTHR48078:SF6">
    <property type="entry name" value="L-THREONINE DEHYDRATASE CATABOLIC TDCB"/>
    <property type="match status" value="1"/>
</dbReference>
<evidence type="ECO:0000256" key="2">
    <source>
        <dbReference type="ARBA" id="ARBA00010869"/>
    </source>
</evidence>
<dbReference type="Pfam" id="PF00291">
    <property type="entry name" value="PALP"/>
    <property type="match status" value="1"/>
</dbReference>
<evidence type="ECO:0000256" key="3">
    <source>
        <dbReference type="ARBA" id="ARBA00022898"/>
    </source>
</evidence>
<dbReference type="InterPro" id="IPR001926">
    <property type="entry name" value="TrpB-like_PALP"/>
</dbReference>
<dbReference type="PROSITE" id="PS51671">
    <property type="entry name" value="ACT"/>
    <property type="match status" value="1"/>
</dbReference>
<evidence type="ECO:0000256" key="4">
    <source>
        <dbReference type="ARBA" id="ARBA00023239"/>
    </source>
</evidence>
<dbReference type="CDD" id="cd01562">
    <property type="entry name" value="Thr-dehyd"/>
    <property type="match status" value="1"/>
</dbReference>
<organism evidence="7 8">
    <name type="scientific">Qipengyuania citrea LAMA 915</name>
    <dbReference type="NCBI Taxonomy" id="1306953"/>
    <lineage>
        <taxon>Bacteria</taxon>
        <taxon>Pseudomonadati</taxon>
        <taxon>Pseudomonadota</taxon>
        <taxon>Alphaproteobacteria</taxon>
        <taxon>Sphingomonadales</taxon>
        <taxon>Erythrobacteraceae</taxon>
        <taxon>Qipengyuania</taxon>
    </lineage>
</organism>
<dbReference type="InterPro" id="IPR002912">
    <property type="entry name" value="ACT_dom"/>
</dbReference>
<comment type="cofactor">
    <cofactor evidence="1">
        <name>pyridoxal 5'-phosphate</name>
        <dbReference type="ChEBI" id="CHEBI:597326"/>
    </cofactor>
</comment>
<comment type="similarity">
    <text evidence="2">Belongs to the serine/threonine dehydratase family.</text>
</comment>
<dbReference type="InterPro" id="IPR005789">
    <property type="entry name" value="Thr_deHydtase_catblc"/>
</dbReference>
<dbReference type="InterPro" id="IPR050147">
    <property type="entry name" value="Ser/Thr_Dehydratase"/>
</dbReference>
<evidence type="ECO:0000259" key="6">
    <source>
        <dbReference type="PROSITE" id="PS51671"/>
    </source>
</evidence>
<dbReference type="GO" id="GO:0004794">
    <property type="term" value="F:threonine deaminase activity"/>
    <property type="evidence" value="ECO:0007669"/>
    <property type="project" value="UniProtKB-EC"/>
</dbReference>
<dbReference type="Gene3D" id="3.40.50.1100">
    <property type="match status" value="2"/>
</dbReference>
<dbReference type="NCBIfam" id="NF005600">
    <property type="entry name" value="PRK07334.1"/>
    <property type="match status" value="1"/>
</dbReference>
<dbReference type="EMBL" id="JYNE01000026">
    <property type="protein sequence ID" value="KNH01455.1"/>
    <property type="molecule type" value="Genomic_DNA"/>
</dbReference>
<proteinExistence type="inferred from homology"/>
<dbReference type="Proteomes" id="UP000037446">
    <property type="component" value="Unassembled WGS sequence"/>
</dbReference>
<dbReference type="GeneID" id="93686182"/>
<reference evidence="7" key="1">
    <citation type="submission" date="2015-02" db="EMBL/GenBank/DDBJ databases">
        <authorList>
            <person name="Chooi Y.-H."/>
        </authorList>
    </citation>
    <scope>NUCLEOTIDE SEQUENCE [LARGE SCALE GENOMIC DNA]</scope>
    <source>
        <strain evidence="7">LAMA 915</strain>
    </source>
</reference>
<evidence type="ECO:0000256" key="5">
    <source>
        <dbReference type="ARBA" id="ARBA00049406"/>
    </source>
</evidence>
<dbReference type="InterPro" id="IPR044561">
    <property type="entry name" value="ACT_ThrD-II-like"/>
</dbReference>
<protein>
    <submittedName>
        <fullName evidence="7">Threonine dehydratase</fullName>
        <ecNumber evidence="7">4.3.1.19</ecNumber>
    </submittedName>
</protein>
<comment type="catalytic activity">
    <reaction evidence="5">
        <text>L-serine = pyruvate + NH4(+)</text>
        <dbReference type="Rhea" id="RHEA:19169"/>
        <dbReference type="ChEBI" id="CHEBI:15361"/>
        <dbReference type="ChEBI" id="CHEBI:28938"/>
        <dbReference type="ChEBI" id="CHEBI:33384"/>
        <dbReference type="EC" id="4.3.1.17"/>
    </reaction>
</comment>
<dbReference type="GO" id="GO:0006565">
    <property type="term" value="P:L-serine catabolic process"/>
    <property type="evidence" value="ECO:0007669"/>
    <property type="project" value="TreeGrafter"/>
</dbReference>
<dbReference type="CDD" id="cd04886">
    <property type="entry name" value="ACT_ThrD-II-like"/>
    <property type="match status" value="1"/>
</dbReference>
<evidence type="ECO:0000313" key="7">
    <source>
        <dbReference type="EMBL" id="KNH01455.1"/>
    </source>
</evidence>
<evidence type="ECO:0000256" key="1">
    <source>
        <dbReference type="ARBA" id="ARBA00001933"/>
    </source>
</evidence>
<accession>A0A0L1KBQ4</accession>
<dbReference type="STRING" id="1306953.J121_586"/>
<feature type="domain" description="ACT" evidence="6">
    <location>
        <begin position="341"/>
        <end position="418"/>
    </location>
</feature>
<dbReference type="InterPro" id="IPR036052">
    <property type="entry name" value="TrpB-like_PALP_sf"/>
</dbReference>
<dbReference type="Gene3D" id="3.30.70.260">
    <property type="match status" value="1"/>
</dbReference>
<evidence type="ECO:0000313" key="8">
    <source>
        <dbReference type="Proteomes" id="UP000037446"/>
    </source>
</evidence>
<dbReference type="GO" id="GO:0003941">
    <property type="term" value="F:L-serine ammonia-lyase activity"/>
    <property type="evidence" value="ECO:0007669"/>
    <property type="project" value="UniProtKB-EC"/>
</dbReference>
<name>A0A0L1KBQ4_9SPHN</name>
<gene>
    <name evidence="7" type="ORF">J121_586</name>
</gene>
<dbReference type="GO" id="GO:0009097">
    <property type="term" value="P:isoleucine biosynthetic process"/>
    <property type="evidence" value="ECO:0007669"/>
    <property type="project" value="TreeGrafter"/>
</dbReference>
<keyword evidence="4 7" id="KW-0456">Lyase</keyword>
<comment type="caution">
    <text evidence="7">The sequence shown here is derived from an EMBL/GenBank/DDBJ whole genome shotgun (WGS) entry which is preliminary data.</text>
</comment>
<dbReference type="RefSeq" id="WP_050600768.1">
    <property type="nucleotide sequence ID" value="NZ_JYNE01000026.1"/>
</dbReference>
<dbReference type="PATRIC" id="fig|1306953.7.peg.592"/>
<dbReference type="SUPFAM" id="SSF53686">
    <property type="entry name" value="Tryptophan synthase beta subunit-like PLP-dependent enzymes"/>
    <property type="match status" value="1"/>
</dbReference>
<dbReference type="GO" id="GO:0006567">
    <property type="term" value="P:L-threonine catabolic process"/>
    <property type="evidence" value="ECO:0007669"/>
    <property type="project" value="InterPro"/>
</dbReference>